<name>A0A336M750_CULSO</name>
<evidence type="ECO:0000256" key="11">
    <source>
        <dbReference type="ARBA" id="ARBA00051245"/>
    </source>
</evidence>
<evidence type="ECO:0000256" key="12">
    <source>
        <dbReference type="PROSITE-ProRule" id="PRU00023"/>
    </source>
</evidence>
<feature type="domain" description="Protein kinase" evidence="17">
    <location>
        <begin position="907"/>
        <end position="1179"/>
    </location>
</feature>
<feature type="binding site" evidence="14">
    <location>
        <position position="613"/>
    </location>
    <ligand>
        <name>ATP</name>
        <dbReference type="ChEBI" id="CHEBI:30616"/>
    </ligand>
</feature>
<evidence type="ECO:0000256" key="2">
    <source>
        <dbReference type="ARBA" id="ARBA00011903"/>
    </source>
</evidence>
<comment type="catalytic activity">
    <reaction evidence="10">
        <text>L-tyrosyl-[protein] + ATP = O-phospho-L-tyrosyl-[protein] + ADP + H(+)</text>
        <dbReference type="Rhea" id="RHEA:10596"/>
        <dbReference type="Rhea" id="RHEA-COMP:10136"/>
        <dbReference type="Rhea" id="RHEA-COMP:20101"/>
        <dbReference type="ChEBI" id="CHEBI:15378"/>
        <dbReference type="ChEBI" id="CHEBI:30616"/>
        <dbReference type="ChEBI" id="CHEBI:46858"/>
        <dbReference type="ChEBI" id="CHEBI:61978"/>
        <dbReference type="ChEBI" id="CHEBI:456216"/>
        <dbReference type="EC" id="2.7.10.1"/>
    </reaction>
</comment>
<dbReference type="InterPro" id="IPR020635">
    <property type="entry name" value="Tyr_kinase_cat_dom"/>
</dbReference>
<dbReference type="Gene3D" id="1.25.40.20">
    <property type="entry name" value="Ankyrin repeat-containing domain"/>
    <property type="match status" value="1"/>
</dbReference>
<evidence type="ECO:0000256" key="4">
    <source>
        <dbReference type="ARBA" id="ARBA00022679"/>
    </source>
</evidence>
<feature type="domain" description="SH2" evidence="16">
    <location>
        <begin position="8"/>
        <end position="100"/>
    </location>
</feature>
<keyword evidence="5 14" id="KW-0547">Nucleotide-binding</keyword>
<dbReference type="GO" id="GO:0005524">
    <property type="term" value="F:ATP binding"/>
    <property type="evidence" value="ECO:0007669"/>
    <property type="project" value="UniProtKB-UniRule"/>
</dbReference>
<feature type="region of interest" description="Disordered" evidence="15">
    <location>
        <begin position="483"/>
        <end position="504"/>
    </location>
</feature>
<dbReference type="GO" id="GO:0050793">
    <property type="term" value="P:regulation of developmental process"/>
    <property type="evidence" value="ECO:0007669"/>
    <property type="project" value="UniProtKB-ARBA"/>
</dbReference>
<dbReference type="FunFam" id="1.10.510.10:FF:000027">
    <property type="entry name" value="Receptor protein-tyrosine kinase"/>
    <property type="match status" value="1"/>
</dbReference>
<feature type="domain" description="SH2" evidence="16">
    <location>
        <begin position="283"/>
        <end position="392"/>
    </location>
</feature>
<dbReference type="GO" id="GO:0048468">
    <property type="term" value="P:cell development"/>
    <property type="evidence" value="ECO:0007669"/>
    <property type="project" value="UniProtKB-ARBA"/>
</dbReference>
<dbReference type="Gene3D" id="3.30.200.20">
    <property type="entry name" value="Phosphorylase Kinase, domain 1"/>
    <property type="match status" value="3"/>
</dbReference>
<dbReference type="Pfam" id="PF00017">
    <property type="entry name" value="SH2"/>
    <property type="match status" value="2"/>
</dbReference>
<dbReference type="InterPro" id="IPR002110">
    <property type="entry name" value="Ankyrin_rpt"/>
</dbReference>
<proteinExistence type="predicted"/>
<dbReference type="SMART" id="SM00248">
    <property type="entry name" value="ANK"/>
    <property type="match status" value="4"/>
</dbReference>
<dbReference type="GO" id="GO:0004714">
    <property type="term" value="F:transmembrane receptor protein tyrosine kinase activity"/>
    <property type="evidence" value="ECO:0007669"/>
    <property type="project" value="UniProtKB-EC"/>
</dbReference>
<dbReference type="PRINTS" id="PR00109">
    <property type="entry name" value="TYRKINASE"/>
</dbReference>
<dbReference type="SMART" id="SM00219">
    <property type="entry name" value="TyrKc"/>
    <property type="match status" value="3"/>
</dbReference>
<protein>
    <recommendedName>
        <fullName evidence="2">non-specific protein-tyrosine kinase</fullName>
        <ecNumber evidence="2">2.7.10.2</ecNumber>
    </recommendedName>
</protein>
<comment type="subcellular location">
    <subcellularLocation>
        <location evidence="1">Endomembrane system</location>
    </subcellularLocation>
</comment>
<sequence>MDPQENCYFHGKISREEAEKLLMQHGTSGVFLVRESNTAAGDYVLSVLHEGTVVHYQIQRHQNDAYFSIDERSTIHGLDQLIDFYRHNQGGLATPLRQIIICQPPPADDLLNGRTNLLHRVCQQGDLNVLVPMLRDHSKNVEAKNQDGQTAAHIACIYEREAVLAKLIELRRININCRDKVGNSPLHYACRHTSANMVKLLIDHGADVQARNTASGIVPMHEAAKSGNLTAIKLLLAAKSPYMPRTTSGEFPLDFAKEYRHPAIVQFLESYVPPPVHTKRTEWFHGTLSRDEAYSKLRTEVTRLETESGLIDNQISPFDTGVYLVRVSDKHHKIKKFVVSMLEEGKPRHFEIVTSGNFYYIDEGPFMPSLEHLVEHYQNFTDGLPSPLIYPVRPPVVPDAPPVIDFNTIRKSRQHSLPNNPSSFNSITSMTAASPPVPPLPNKMPLNNNTLNNNASNASEKPVKQQKPSPIKAIITDGFRSFRRKTSSSNNNNNNSSSSNKSNDIKLEIASSPLTNLSFTSDFHLDQIYKAPREPQVDINSNSTIDDYLAEDSKIIRKPTIIPDSVKYANLPNNIIPREKLNILEGIGQGEFGAVYKGIYYHHKGPIEVAIKKLPDNHSPEDHSNFIREAQYMMDLYHPCVVRLIGICLEQQVMMIQELVPLGSMLDYIIKNSDNFTDLELKCLAIEIATGMDYLVSKRFVHRDLAARNVLLQSRVKAKLSDFGLSRVFKRDENYYEAHEGGKWPIKWYAPEAFSYGKFSHASDVWSFGILLWEMFTRGQVPYGDETTGAEVIQMIDNGERLEKPEHCPYEIYQIMLACWQYDPKMRPTFSFLTQFFKQLNVETPNEVEYFSISDLETQIKETSLDMIENNNPSIEMNTAPVVNLESEISIPSAQPIHDFVVNRNEVEKGRESGKDEFGTLFEGIYRPSNGTKLQVTIKMVNDLTNRQSYSQFLSEFSLLMKINHPFIVKLIGVVVEQPQMILQEYCPQGSLYDYIRLYRSTITPDVEIRLWAYQIAAGMNYLVSRKVIHRNLATRNVQIQNRQQIKIANFGLAKLLHNDQDMYVSRQTVKFPSKWYAPESIKNREFSSYSDVFSYGVLLWEIYSYGAEPWGHNVSGEGALEMILGGRHLPMPSRCPEEVYGQLIACWSIDPHERPTFNTLMNFFDKLNRMEVEDEDFLYVRDIAEVVAVPDTNANDVKSQVPNDRTIERSEITLKDKLGQGEFGMVWSGEWKSKNGAVTKIAVKTLKSDKAQTYRDAFLQEFALMMKLDHLHIVKLLGIVTSPSLMIVQELLVEGPLINYIKKHRETIVPDIEMKLWAFQIASGMNYLVSKHFVHRDLAARNILLLSKDICKISDFGLSRASQGDYYQAKDSGLWPLKWYAPESFTYGEFSHASDVWSYGVLLYEIYSYGEQPYGSKTNQQVIEFITDGHRLEKPITCCSYIYQKMRQCWEEDKKKRPKFSELMEFFSQETLYENIPNTVMKNRSQNMAIINQRESSSLTNSPINSFRETFVIRI</sequence>
<evidence type="ECO:0000256" key="3">
    <source>
        <dbReference type="ARBA" id="ARBA00022553"/>
    </source>
</evidence>
<evidence type="ECO:0000256" key="1">
    <source>
        <dbReference type="ARBA" id="ARBA00004308"/>
    </source>
</evidence>
<dbReference type="InterPro" id="IPR036770">
    <property type="entry name" value="Ankyrin_rpt-contain_sf"/>
</dbReference>
<keyword evidence="4" id="KW-0808">Transferase</keyword>
<evidence type="ECO:0000256" key="14">
    <source>
        <dbReference type="PROSITE-ProRule" id="PRU10141"/>
    </source>
</evidence>
<feature type="binding site" evidence="14">
    <location>
        <position position="1245"/>
    </location>
    <ligand>
        <name>ATP</name>
        <dbReference type="ChEBI" id="CHEBI:30616"/>
    </ligand>
</feature>
<evidence type="ECO:0000256" key="13">
    <source>
        <dbReference type="PROSITE-ProRule" id="PRU00191"/>
    </source>
</evidence>
<dbReference type="VEuPathDB" id="VectorBase:CSON012798"/>
<dbReference type="GO" id="GO:0002009">
    <property type="term" value="P:morphogenesis of an epithelium"/>
    <property type="evidence" value="ECO:0007669"/>
    <property type="project" value="UniProtKB-ARBA"/>
</dbReference>
<dbReference type="PROSITE" id="PS00107">
    <property type="entry name" value="PROTEIN_KINASE_ATP"/>
    <property type="match status" value="2"/>
</dbReference>
<dbReference type="GO" id="GO:0030182">
    <property type="term" value="P:neuron differentiation"/>
    <property type="evidence" value="ECO:0007669"/>
    <property type="project" value="UniProtKB-ARBA"/>
</dbReference>
<dbReference type="GO" id="GO:0071944">
    <property type="term" value="C:cell periphery"/>
    <property type="evidence" value="ECO:0007669"/>
    <property type="project" value="UniProtKB-ARBA"/>
</dbReference>
<accession>A0A336M750</accession>
<dbReference type="SUPFAM" id="SSF48403">
    <property type="entry name" value="Ankyrin repeat"/>
    <property type="match status" value="1"/>
</dbReference>
<dbReference type="GO" id="GO:0051130">
    <property type="term" value="P:positive regulation of cellular component organization"/>
    <property type="evidence" value="ECO:0007669"/>
    <property type="project" value="UniProtKB-ARBA"/>
</dbReference>
<dbReference type="InterPro" id="IPR001245">
    <property type="entry name" value="Ser-Thr/Tyr_kinase_cat_dom"/>
</dbReference>
<dbReference type="PROSITE" id="PS50088">
    <property type="entry name" value="ANK_REPEAT"/>
    <property type="match status" value="2"/>
</dbReference>
<reference evidence="18" key="1">
    <citation type="submission" date="2018-07" db="EMBL/GenBank/DDBJ databases">
        <authorList>
            <person name="Quirk P.G."/>
            <person name="Krulwich T.A."/>
        </authorList>
    </citation>
    <scope>NUCLEOTIDE SEQUENCE</scope>
</reference>
<evidence type="ECO:0000256" key="15">
    <source>
        <dbReference type="SAM" id="MobiDB-lite"/>
    </source>
</evidence>
<dbReference type="SUPFAM" id="SSF56112">
    <property type="entry name" value="Protein kinase-like (PK-like)"/>
    <property type="match status" value="3"/>
</dbReference>
<evidence type="ECO:0000256" key="8">
    <source>
        <dbReference type="ARBA" id="ARBA00023136"/>
    </source>
</evidence>
<evidence type="ECO:0000313" key="18">
    <source>
        <dbReference type="EMBL" id="SSX25850.1"/>
    </source>
</evidence>
<dbReference type="GO" id="GO:0004715">
    <property type="term" value="F:non-membrane spanning protein tyrosine kinase activity"/>
    <property type="evidence" value="ECO:0007669"/>
    <property type="project" value="UniProtKB-EC"/>
</dbReference>
<dbReference type="GO" id="GO:0012505">
    <property type="term" value="C:endomembrane system"/>
    <property type="evidence" value="ECO:0007669"/>
    <property type="project" value="UniProtKB-SubCell"/>
</dbReference>
<dbReference type="Pfam" id="PF07714">
    <property type="entry name" value="PK_Tyr_Ser-Thr"/>
    <property type="match status" value="3"/>
</dbReference>
<dbReference type="PROSITE" id="PS50011">
    <property type="entry name" value="PROTEIN_KINASE_DOM"/>
    <property type="match status" value="3"/>
</dbReference>
<dbReference type="InterPro" id="IPR036860">
    <property type="entry name" value="SH2_dom_sf"/>
</dbReference>
<dbReference type="InterPro" id="IPR017441">
    <property type="entry name" value="Protein_kinase_ATP_BS"/>
</dbReference>
<keyword evidence="3" id="KW-0597">Phosphoprotein</keyword>
<dbReference type="Pfam" id="PF12796">
    <property type="entry name" value="Ank_2"/>
    <property type="match status" value="1"/>
</dbReference>
<evidence type="ECO:0000256" key="7">
    <source>
        <dbReference type="ARBA" id="ARBA00022840"/>
    </source>
</evidence>
<evidence type="ECO:0000256" key="6">
    <source>
        <dbReference type="ARBA" id="ARBA00022777"/>
    </source>
</evidence>
<dbReference type="InterPro" id="IPR000980">
    <property type="entry name" value="SH2"/>
</dbReference>
<dbReference type="CDD" id="cd00192">
    <property type="entry name" value="PTKc"/>
    <property type="match status" value="1"/>
</dbReference>
<dbReference type="PRINTS" id="PR00401">
    <property type="entry name" value="SH2DOMAIN"/>
</dbReference>
<keyword evidence="7 14" id="KW-0067">ATP-binding</keyword>
<dbReference type="PANTHER" id="PTHR24418">
    <property type="entry name" value="TYROSINE-PROTEIN KINASE"/>
    <property type="match status" value="1"/>
</dbReference>
<dbReference type="Gene3D" id="1.10.510.10">
    <property type="entry name" value="Transferase(Phosphotransferase) domain 1"/>
    <property type="match status" value="3"/>
</dbReference>
<feature type="compositionally biased region" description="Low complexity" evidence="15">
    <location>
        <begin position="443"/>
        <end position="457"/>
    </location>
</feature>
<dbReference type="PROSITE" id="PS00109">
    <property type="entry name" value="PROTEIN_KINASE_TYR"/>
    <property type="match status" value="2"/>
</dbReference>
<feature type="region of interest" description="Disordered" evidence="15">
    <location>
        <begin position="411"/>
        <end position="471"/>
    </location>
</feature>
<dbReference type="PROSITE" id="PS50297">
    <property type="entry name" value="ANK_REP_REGION"/>
    <property type="match status" value="2"/>
</dbReference>
<feature type="repeat" description="ANK" evidence="12">
    <location>
        <begin position="215"/>
        <end position="236"/>
    </location>
</feature>
<feature type="compositionally biased region" description="Polar residues" evidence="15">
    <location>
        <begin position="415"/>
        <end position="432"/>
    </location>
</feature>
<dbReference type="PROSITE" id="PS50001">
    <property type="entry name" value="SH2"/>
    <property type="match status" value="2"/>
</dbReference>
<feature type="compositionally biased region" description="Low complexity" evidence="15">
    <location>
        <begin position="487"/>
        <end position="502"/>
    </location>
</feature>
<keyword evidence="9" id="KW-0829">Tyrosine-protein kinase</keyword>
<evidence type="ECO:0000256" key="10">
    <source>
        <dbReference type="ARBA" id="ARBA00051243"/>
    </source>
</evidence>
<dbReference type="InterPro" id="IPR008266">
    <property type="entry name" value="Tyr_kinase_AS"/>
</dbReference>
<feature type="domain" description="Protein kinase" evidence="17">
    <location>
        <begin position="1213"/>
        <end position="1473"/>
    </location>
</feature>
<dbReference type="FunFam" id="1.10.510.10:FF:000554">
    <property type="entry name" value="Predicted protein"/>
    <property type="match status" value="1"/>
</dbReference>
<dbReference type="EC" id="2.7.10.2" evidence="2"/>
<evidence type="ECO:0000259" key="17">
    <source>
        <dbReference type="PROSITE" id="PS50011"/>
    </source>
</evidence>
<dbReference type="GO" id="GO:0007165">
    <property type="term" value="P:signal transduction"/>
    <property type="evidence" value="ECO:0007669"/>
    <property type="project" value="UniProtKB-ARBA"/>
</dbReference>
<dbReference type="SMART" id="SM00252">
    <property type="entry name" value="SH2"/>
    <property type="match status" value="2"/>
</dbReference>
<gene>
    <name evidence="18" type="primary">CSON012798</name>
</gene>
<evidence type="ECO:0000256" key="9">
    <source>
        <dbReference type="ARBA" id="ARBA00023137"/>
    </source>
</evidence>
<dbReference type="FunFam" id="1.10.510.10:FF:001512">
    <property type="entry name" value="Receptor tyrosine-protein kinase erbB-2"/>
    <property type="match status" value="1"/>
</dbReference>
<feature type="repeat" description="ANK" evidence="12">
    <location>
        <begin position="181"/>
        <end position="213"/>
    </location>
</feature>
<dbReference type="InterPro" id="IPR011009">
    <property type="entry name" value="Kinase-like_dom_sf"/>
</dbReference>
<dbReference type="OMA" id="CIYEREA"/>
<dbReference type="InterPro" id="IPR050198">
    <property type="entry name" value="Non-receptor_tyrosine_kinases"/>
</dbReference>
<comment type="catalytic activity">
    <reaction evidence="11">
        <text>L-tyrosyl-[protein] + ATP = O-phospho-L-tyrosyl-[protein] + ADP + H(+)</text>
        <dbReference type="Rhea" id="RHEA:10596"/>
        <dbReference type="Rhea" id="RHEA-COMP:10136"/>
        <dbReference type="Rhea" id="RHEA-COMP:20101"/>
        <dbReference type="ChEBI" id="CHEBI:15378"/>
        <dbReference type="ChEBI" id="CHEBI:30616"/>
        <dbReference type="ChEBI" id="CHEBI:46858"/>
        <dbReference type="ChEBI" id="CHEBI:61978"/>
        <dbReference type="ChEBI" id="CHEBI:456216"/>
        <dbReference type="EC" id="2.7.10.2"/>
    </reaction>
</comment>
<feature type="domain" description="Protein kinase" evidence="17">
    <location>
        <begin position="581"/>
        <end position="837"/>
    </location>
</feature>
<keyword evidence="13" id="KW-0727">SH2 domain</keyword>
<keyword evidence="6" id="KW-0418">Kinase</keyword>
<organism evidence="18">
    <name type="scientific">Culicoides sonorensis</name>
    <name type="common">Biting midge</name>
    <dbReference type="NCBI Taxonomy" id="179676"/>
    <lineage>
        <taxon>Eukaryota</taxon>
        <taxon>Metazoa</taxon>
        <taxon>Ecdysozoa</taxon>
        <taxon>Arthropoda</taxon>
        <taxon>Hexapoda</taxon>
        <taxon>Insecta</taxon>
        <taxon>Pterygota</taxon>
        <taxon>Neoptera</taxon>
        <taxon>Endopterygota</taxon>
        <taxon>Diptera</taxon>
        <taxon>Nematocera</taxon>
        <taxon>Chironomoidea</taxon>
        <taxon>Ceratopogonidae</taxon>
        <taxon>Ceratopogoninae</taxon>
        <taxon>Culicoides</taxon>
        <taxon>Monoculicoides</taxon>
    </lineage>
</organism>
<dbReference type="Gene3D" id="3.30.505.10">
    <property type="entry name" value="SH2 domain"/>
    <property type="match status" value="2"/>
</dbReference>
<dbReference type="SUPFAM" id="SSF55550">
    <property type="entry name" value="SH2 domain"/>
    <property type="match status" value="2"/>
</dbReference>
<keyword evidence="12" id="KW-0040">ANK repeat</keyword>
<keyword evidence="8" id="KW-0472">Membrane</keyword>
<evidence type="ECO:0000259" key="16">
    <source>
        <dbReference type="PROSITE" id="PS50001"/>
    </source>
</evidence>
<evidence type="ECO:0000256" key="5">
    <source>
        <dbReference type="ARBA" id="ARBA00022741"/>
    </source>
</evidence>
<dbReference type="EMBL" id="UFQT01000621">
    <property type="protein sequence ID" value="SSX25850.1"/>
    <property type="molecule type" value="Genomic_DNA"/>
</dbReference>
<dbReference type="InterPro" id="IPR000719">
    <property type="entry name" value="Prot_kinase_dom"/>
</dbReference>